<keyword evidence="5 7" id="KW-1133">Transmembrane helix</keyword>
<organism evidence="9">
    <name type="scientific">marine metagenome</name>
    <dbReference type="NCBI Taxonomy" id="408172"/>
    <lineage>
        <taxon>unclassified sequences</taxon>
        <taxon>metagenomes</taxon>
        <taxon>ecological metagenomes</taxon>
    </lineage>
</organism>
<evidence type="ECO:0000256" key="3">
    <source>
        <dbReference type="ARBA" id="ARBA00022475"/>
    </source>
</evidence>
<feature type="non-terminal residue" evidence="9">
    <location>
        <position position="650"/>
    </location>
</feature>
<gene>
    <name evidence="9" type="ORF">METZ01_LOCUS76868</name>
</gene>
<keyword evidence="3" id="KW-1003">Cell membrane</keyword>
<dbReference type="EMBL" id="UINC01005860">
    <property type="protein sequence ID" value="SVA24014.1"/>
    <property type="molecule type" value="Genomic_DNA"/>
</dbReference>
<dbReference type="PANTHER" id="PTHR33406:SF6">
    <property type="entry name" value="MEMBRANE PROTEIN YDGH-RELATED"/>
    <property type="match status" value="1"/>
</dbReference>
<comment type="subcellular location">
    <subcellularLocation>
        <location evidence="1">Cell membrane</location>
        <topology evidence="1">Multi-pass membrane protein</topology>
    </subcellularLocation>
</comment>
<dbReference type="SUPFAM" id="SSF82866">
    <property type="entry name" value="Multidrug efflux transporter AcrB transmembrane domain"/>
    <property type="match status" value="1"/>
</dbReference>
<dbReference type="PANTHER" id="PTHR33406">
    <property type="entry name" value="MEMBRANE PROTEIN MJ1562-RELATED"/>
    <property type="match status" value="1"/>
</dbReference>
<feature type="transmembrane region" description="Helical" evidence="7">
    <location>
        <begin position="604"/>
        <end position="622"/>
    </location>
</feature>
<dbReference type="Pfam" id="PF03176">
    <property type="entry name" value="MMPL"/>
    <property type="match status" value="1"/>
</dbReference>
<evidence type="ECO:0000256" key="6">
    <source>
        <dbReference type="ARBA" id="ARBA00023136"/>
    </source>
</evidence>
<feature type="transmembrane region" description="Helical" evidence="7">
    <location>
        <begin position="270"/>
        <end position="290"/>
    </location>
</feature>
<feature type="domain" description="Membrane transport protein MMPL" evidence="8">
    <location>
        <begin position="103"/>
        <end position="357"/>
    </location>
</feature>
<comment type="similarity">
    <text evidence="2">Belongs to the resistance-nodulation-cell division (RND) (TC 2.A.6) family. MmpL subfamily.</text>
</comment>
<keyword evidence="4 7" id="KW-0812">Transmembrane</keyword>
<evidence type="ECO:0000256" key="7">
    <source>
        <dbReference type="SAM" id="Phobius"/>
    </source>
</evidence>
<evidence type="ECO:0000259" key="8">
    <source>
        <dbReference type="Pfam" id="PF03176"/>
    </source>
</evidence>
<evidence type="ECO:0000256" key="4">
    <source>
        <dbReference type="ARBA" id="ARBA00022692"/>
    </source>
</evidence>
<feature type="transmembrane region" description="Helical" evidence="7">
    <location>
        <begin position="339"/>
        <end position="362"/>
    </location>
</feature>
<dbReference type="InterPro" id="IPR004869">
    <property type="entry name" value="MMPL_dom"/>
</dbReference>
<evidence type="ECO:0000313" key="9">
    <source>
        <dbReference type="EMBL" id="SVA24014.1"/>
    </source>
</evidence>
<sequence length="650" mass="71313">MNASRNPFVLFPGWLFAVFLLGSIPIIWQTTQVSIDTDPLTLLESDKRHLETYDRIQSFLSDDTVVVISVESDQIFSQAGFDQIRAISNALGQQPGLVDVKSLTHSVKPVRRGFALAWEPFVPAGYLSEDQIIAIRQFSVTHPLVRNIMVSPDGRITLITATYKRDLSTPALRQAFRDETSQLLAPFDSPDYRIRTISIPFIAEEISESFLRDLKLVLPVTALVILLVIGLTLRSFPCLVLLLLSEVTLVAMLPGVLGLAGFSLSPYNLLLLPLLGAINLTVLTHQLTALRKTDAALPMDERFAAMLRVVFRPSLFAAITTAIGLGSLAVSGVSQVRDFGISGIIGITFIFAWNFGPGLSFLRLGCRFFPSAIQLGTNDLRQPEGDSLFRRLGQAAMAKRWPAVVAITTLLLPALYAAGQLNLDIRAIRFLAPDSPTRQMAEMIDARMGGINIVQLDFDTGKPNGINRLDFLRRMQAVQAFAEDTGGFSSTYSYASLMAMMNSIGEGDDSGTLKLPSNSLKLNLFVVLLKTTNYPFLQALSDDTQQTAHLVLRTTDVPSREFVQLLESVEQRAKEIMPEEVGVSAQAGLHTVLKADKEIVDAQLGSLIVTLIAMFTTMLLLWRSWFLAAIALGISLGPLCLLAIIAAWFQ</sequence>
<feature type="transmembrane region" description="Helical" evidence="7">
    <location>
        <begin position="240"/>
        <end position="264"/>
    </location>
</feature>
<accession>A0A381U7P1</accession>
<evidence type="ECO:0000256" key="5">
    <source>
        <dbReference type="ARBA" id="ARBA00022989"/>
    </source>
</evidence>
<feature type="transmembrane region" description="Helical" evidence="7">
    <location>
        <begin position="310"/>
        <end position="333"/>
    </location>
</feature>
<reference evidence="9" key="1">
    <citation type="submission" date="2018-05" db="EMBL/GenBank/DDBJ databases">
        <authorList>
            <person name="Lanie J.A."/>
            <person name="Ng W.-L."/>
            <person name="Kazmierczak K.M."/>
            <person name="Andrzejewski T.M."/>
            <person name="Davidsen T.M."/>
            <person name="Wayne K.J."/>
            <person name="Tettelin H."/>
            <person name="Glass J.I."/>
            <person name="Rusch D."/>
            <person name="Podicherti R."/>
            <person name="Tsui H.-C.T."/>
            <person name="Winkler M.E."/>
        </authorList>
    </citation>
    <scope>NUCLEOTIDE SEQUENCE</scope>
</reference>
<dbReference type="GO" id="GO:0005886">
    <property type="term" value="C:plasma membrane"/>
    <property type="evidence" value="ECO:0007669"/>
    <property type="project" value="UniProtKB-SubCell"/>
</dbReference>
<feature type="transmembrane region" description="Helical" evidence="7">
    <location>
        <begin position="628"/>
        <end position="649"/>
    </location>
</feature>
<dbReference type="Gene3D" id="1.20.1640.10">
    <property type="entry name" value="Multidrug efflux transporter AcrB transmembrane domain"/>
    <property type="match status" value="1"/>
</dbReference>
<keyword evidence="6 7" id="KW-0472">Membrane</keyword>
<dbReference type="InterPro" id="IPR050545">
    <property type="entry name" value="Mycobact_MmpL"/>
</dbReference>
<feature type="transmembrane region" description="Helical" evidence="7">
    <location>
        <begin position="216"/>
        <end position="233"/>
    </location>
</feature>
<evidence type="ECO:0000256" key="2">
    <source>
        <dbReference type="ARBA" id="ARBA00010157"/>
    </source>
</evidence>
<protein>
    <recommendedName>
        <fullName evidence="8">Membrane transport protein MMPL domain-containing protein</fullName>
    </recommendedName>
</protein>
<dbReference type="AlphaFoldDB" id="A0A381U7P1"/>
<evidence type="ECO:0000256" key="1">
    <source>
        <dbReference type="ARBA" id="ARBA00004651"/>
    </source>
</evidence>
<name>A0A381U7P1_9ZZZZ</name>
<feature type="transmembrane region" description="Helical" evidence="7">
    <location>
        <begin position="7"/>
        <end position="28"/>
    </location>
</feature>
<proteinExistence type="inferred from homology"/>